<evidence type="ECO:0000313" key="1">
    <source>
        <dbReference type="EMBL" id="MCV2867428.1"/>
    </source>
</evidence>
<comment type="caution">
    <text evidence="1">The sequence shown here is derived from an EMBL/GenBank/DDBJ whole genome shotgun (WGS) entry which is preliminary data.</text>
</comment>
<gene>
    <name evidence="1" type="ORF">OEW28_02170</name>
</gene>
<accession>A0ABT2Z8G4</accession>
<keyword evidence="2" id="KW-1185">Reference proteome</keyword>
<reference evidence="1 2" key="1">
    <citation type="submission" date="2022-10" db="EMBL/GenBank/DDBJ databases">
        <title>Defluviimonas sp. nov., isolated from ocean surface water.</title>
        <authorList>
            <person name="He W."/>
            <person name="Wang L."/>
            <person name="Zhang D.-F."/>
        </authorList>
    </citation>
    <scope>NUCLEOTIDE SEQUENCE [LARGE SCALE GENOMIC DNA]</scope>
    <source>
        <strain evidence="1 2">WL0002</strain>
    </source>
</reference>
<proteinExistence type="predicted"/>
<dbReference type="Proteomes" id="UP001652542">
    <property type="component" value="Unassembled WGS sequence"/>
</dbReference>
<dbReference type="RefSeq" id="WP_263733078.1">
    <property type="nucleotide sequence ID" value="NZ_JAOWKY010000001.1"/>
</dbReference>
<protein>
    <submittedName>
        <fullName evidence="1">Uncharacterized protein</fullName>
    </submittedName>
</protein>
<dbReference type="EMBL" id="JAOWKY010000001">
    <property type="protein sequence ID" value="MCV2867428.1"/>
    <property type="molecule type" value="Genomic_DNA"/>
</dbReference>
<sequence length="238" mass="27066">MTDAPRRERGGPRTVTRDSVSWKVFTERSAQTGALEEEDIRRLCQSHDIDEQHMRQLSRELLSTFGPELHLYQPELATDRQRVGQKKLSRAIDLVRSAEGKLHEASRLLSDIGFANPFANAGVPNPRDQRLQQFDAAIATISECNEFYVRMEQARSARYRATPDARKAADVRREILCVTLFNLWQTLGRNLTYTTDPLSGVRSGPLIEFVNDVVQCLTDPPARLNGEAIKRELEDFRA</sequence>
<organism evidence="1 2">
    <name type="scientific">Albidovulum marisflavi</name>
    <dbReference type="NCBI Taxonomy" id="2984159"/>
    <lineage>
        <taxon>Bacteria</taxon>
        <taxon>Pseudomonadati</taxon>
        <taxon>Pseudomonadota</taxon>
        <taxon>Alphaproteobacteria</taxon>
        <taxon>Rhodobacterales</taxon>
        <taxon>Paracoccaceae</taxon>
        <taxon>Albidovulum</taxon>
    </lineage>
</organism>
<evidence type="ECO:0000313" key="2">
    <source>
        <dbReference type="Proteomes" id="UP001652542"/>
    </source>
</evidence>
<name>A0ABT2Z8G4_9RHOB</name>